<accession>A0A074M7A7</accession>
<dbReference type="CDD" id="cd00038">
    <property type="entry name" value="CAP_ED"/>
    <property type="match status" value="1"/>
</dbReference>
<dbReference type="RefSeq" id="WP_034962142.1">
    <property type="nucleotide sequence ID" value="NZ_JMIW01000009.1"/>
</dbReference>
<protein>
    <recommendedName>
        <fullName evidence="2">Cyclic nucleotide-binding domain-containing protein</fullName>
    </recommendedName>
</protein>
<dbReference type="SUPFAM" id="SSF51206">
    <property type="entry name" value="cAMP-binding domain-like"/>
    <property type="match status" value="1"/>
</dbReference>
<dbReference type="OrthoDB" id="7638398at2"/>
<reference evidence="3 4" key="1">
    <citation type="submission" date="2014-04" db="EMBL/GenBank/DDBJ databases">
        <title>A comprehensive comparison of genomes of Erythrobacter spp. strains.</title>
        <authorList>
            <person name="Zheng Q."/>
        </authorList>
    </citation>
    <scope>NUCLEOTIDE SEQUENCE [LARGE SCALE GENOMIC DNA]</scope>
    <source>
        <strain evidence="3 4">DSM 6997</strain>
    </source>
</reference>
<dbReference type="EMBL" id="JMIW01000009">
    <property type="protein sequence ID" value="KEO88590.1"/>
    <property type="molecule type" value="Genomic_DNA"/>
</dbReference>
<organism evidence="3 4">
    <name type="scientific">Erythrobacter longus</name>
    <dbReference type="NCBI Taxonomy" id="1044"/>
    <lineage>
        <taxon>Bacteria</taxon>
        <taxon>Pseudomonadati</taxon>
        <taxon>Pseudomonadota</taxon>
        <taxon>Alphaproteobacteria</taxon>
        <taxon>Sphingomonadales</taxon>
        <taxon>Erythrobacteraceae</taxon>
        <taxon>Erythrobacter/Porphyrobacter group</taxon>
        <taxon>Erythrobacter</taxon>
    </lineage>
</organism>
<dbReference type="InterPro" id="IPR014710">
    <property type="entry name" value="RmlC-like_jellyroll"/>
</dbReference>
<sequence>MSAFDPEWLIYPGAAMLLIGYAIRDELRLRLLIVISTLIYIAYYFAIPAGPLWEAIITSALMLGVNFWVLGQIILERTTLRMTDDEKRLFEAFDTLTPGQFRRIAAIANWQQAVDPSGTLLTQEDEPSDALFYVYEGVISVEKRERQFRLPQGNFVGEVAFVLNRRTTATTVAPLGVRYVEWDCEELRRLGRKYEALRISLNALLTRDLAKKLSSSYQPDDAMPATAASIELLEEVQA</sequence>
<dbReference type="STRING" id="1044.EH31_16680"/>
<keyword evidence="1" id="KW-0472">Membrane</keyword>
<gene>
    <name evidence="3" type="ORF">EH31_16680</name>
</gene>
<dbReference type="PROSITE" id="PS50042">
    <property type="entry name" value="CNMP_BINDING_3"/>
    <property type="match status" value="1"/>
</dbReference>
<feature type="domain" description="Cyclic nucleotide-binding" evidence="2">
    <location>
        <begin position="92"/>
        <end position="190"/>
    </location>
</feature>
<dbReference type="AlphaFoldDB" id="A0A074M7A7"/>
<keyword evidence="1" id="KW-0812">Transmembrane</keyword>
<evidence type="ECO:0000313" key="3">
    <source>
        <dbReference type="EMBL" id="KEO88590.1"/>
    </source>
</evidence>
<feature type="transmembrane region" description="Helical" evidence="1">
    <location>
        <begin position="31"/>
        <end position="49"/>
    </location>
</feature>
<dbReference type="eggNOG" id="COG0664">
    <property type="taxonomic scope" value="Bacteria"/>
</dbReference>
<feature type="transmembrane region" description="Helical" evidence="1">
    <location>
        <begin position="55"/>
        <end position="75"/>
    </location>
</feature>
<keyword evidence="4" id="KW-1185">Reference proteome</keyword>
<evidence type="ECO:0000256" key="1">
    <source>
        <dbReference type="SAM" id="Phobius"/>
    </source>
</evidence>
<evidence type="ECO:0000259" key="2">
    <source>
        <dbReference type="PROSITE" id="PS50042"/>
    </source>
</evidence>
<dbReference type="InterPro" id="IPR000595">
    <property type="entry name" value="cNMP-bd_dom"/>
</dbReference>
<dbReference type="Proteomes" id="UP000027647">
    <property type="component" value="Unassembled WGS sequence"/>
</dbReference>
<keyword evidence="1" id="KW-1133">Transmembrane helix</keyword>
<comment type="caution">
    <text evidence="3">The sequence shown here is derived from an EMBL/GenBank/DDBJ whole genome shotgun (WGS) entry which is preliminary data.</text>
</comment>
<proteinExistence type="predicted"/>
<name>A0A074M7A7_ERYLO</name>
<dbReference type="Gene3D" id="2.60.120.10">
    <property type="entry name" value="Jelly Rolls"/>
    <property type="match status" value="1"/>
</dbReference>
<dbReference type="Pfam" id="PF00027">
    <property type="entry name" value="cNMP_binding"/>
    <property type="match status" value="1"/>
</dbReference>
<evidence type="ECO:0000313" key="4">
    <source>
        <dbReference type="Proteomes" id="UP000027647"/>
    </source>
</evidence>
<dbReference type="InterPro" id="IPR018490">
    <property type="entry name" value="cNMP-bd_dom_sf"/>
</dbReference>
<feature type="transmembrane region" description="Helical" evidence="1">
    <location>
        <begin position="6"/>
        <end position="24"/>
    </location>
</feature>